<dbReference type="AlphaFoldDB" id="A0A2R8CF58"/>
<dbReference type="EMBL" id="ONZG01000015">
    <property type="protein sequence ID" value="SPJ31040.1"/>
    <property type="molecule type" value="Genomic_DNA"/>
</dbReference>
<dbReference type="Proteomes" id="UP000244898">
    <property type="component" value="Unassembled WGS sequence"/>
</dbReference>
<feature type="signal peptide" evidence="1">
    <location>
        <begin position="1"/>
        <end position="21"/>
    </location>
</feature>
<organism evidence="2 3">
    <name type="scientific">Falsiruegeria mediterranea M17</name>
    <dbReference type="NCBI Taxonomy" id="1200281"/>
    <lineage>
        <taxon>Bacteria</taxon>
        <taxon>Pseudomonadati</taxon>
        <taxon>Pseudomonadota</taxon>
        <taxon>Alphaproteobacteria</taxon>
        <taxon>Rhodobacterales</taxon>
        <taxon>Roseobacteraceae</taxon>
        <taxon>Falsiruegeria</taxon>
    </lineage>
</organism>
<keyword evidence="1" id="KW-0732">Signal</keyword>
<evidence type="ECO:0008006" key="4">
    <source>
        <dbReference type="Google" id="ProtNLM"/>
    </source>
</evidence>
<reference evidence="3" key="1">
    <citation type="submission" date="2018-03" db="EMBL/GenBank/DDBJ databases">
        <authorList>
            <person name="Rodrigo-Torres L."/>
            <person name="Arahal R. D."/>
            <person name="Lucena T."/>
        </authorList>
    </citation>
    <scope>NUCLEOTIDE SEQUENCE [LARGE SCALE GENOMIC DNA]</scope>
    <source>
        <strain evidence="3">CECT 7615</strain>
    </source>
</reference>
<proteinExistence type="predicted"/>
<feature type="chain" id="PRO_5015332577" description="Porin domain-containing protein" evidence="1">
    <location>
        <begin position="22"/>
        <end position="239"/>
    </location>
</feature>
<evidence type="ECO:0000313" key="2">
    <source>
        <dbReference type="EMBL" id="SPJ31040.1"/>
    </source>
</evidence>
<gene>
    <name evidence="2" type="ORF">TRM7615_04579</name>
</gene>
<sequence length="239" mass="25017">MRTLTLAALGLTIAFAQSTTAAELVGGYVDVGYSAFTDNTRVSKRSLAGSGEVAFTRAFGLQADLGVHDLNAISEVGTNVTLHGNFHVGEFTSLGVFAGRDDLNNQGVNFYGVEAGHEAGRVQFEGYASIADAAGNNGSNGTLAGLQIRGNINEAWRLKANIDYIDARNGVDATRYSVGTDYNFGEGGAFYAEVGGFDANAGPVGANETFVGFGLRYNLGAKRGTTFGRRGFLDKMPGL</sequence>
<evidence type="ECO:0000313" key="3">
    <source>
        <dbReference type="Proteomes" id="UP000244898"/>
    </source>
</evidence>
<evidence type="ECO:0000256" key="1">
    <source>
        <dbReference type="SAM" id="SignalP"/>
    </source>
</evidence>
<protein>
    <recommendedName>
        <fullName evidence="4">Porin domain-containing protein</fullName>
    </recommendedName>
</protein>
<dbReference type="RefSeq" id="WP_125133734.1">
    <property type="nucleotide sequence ID" value="NZ_ONZG01000015.1"/>
</dbReference>
<name>A0A2R8CF58_9RHOB</name>
<keyword evidence="3" id="KW-1185">Reference proteome</keyword>
<accession>A0A2R8CF58</accession>
<dbReference type="SUPFAM" id="SSF56935">
    <property type="entry name" value="Porins"/>
    <property type="match status" value="1"/>
</dbReference>
<dbReference type="OrthoDB" id="7686946at2"/>